<dbReference type="AlphaFoldDB" id="A0A7I8VPH3"/>
<dbReference type="CDD" id="cd23821">
    <property type="entry name" value="RWD_IMPACT"/>
    <property type="match status" value="1"/>
</dbReference>
<dbReference type="InterPro" id="IPR036956">
    <property type="entry name" value="Impact_N_sf"/>
</dbReference>
<dbReference type="GO" id="GO:0005737">
    <property type="term" value="C:cytoplasm"/>
    <property type="evidence" value="ECO:0007669"/>
    <property type="project" value="TreeGrafter"/>
</dbReference>
<comment type="caution">
    <text evidence="3">The sequence shown here is derived from an EMBL/GenBank/DDBJ whole genome shotgun (WGS) entry which is preliminary data.</text>
</comment>
<dbReference type="GO" id="GO:0140469">
    <property type="term" value="P:GCN2-mediated signaling"/>
    <property type="evidence" value="ECO:0007669"/>
    <property type="project" value="TreeGrafter"/>
</dbReference>
<dbReference type="Proteomes" id="UP000549394">
    <property type="component" value="Unassembled WGS sequence"/>
</dbReference>
<dbReference type="InterPro" id="IPR020569">
    <property type="entry name" value="UPF0029_Impact_CS"/>
</dbReference>
<dbReference type="InterPro" id="IPR001498">
    <property type="entry name" value="Impact_N"/>
</dbReference>
<dbReference type="InterPro" id="IPR016135">
    <property type="entry name" value="UBQ-conjugating_enzyme/RWD"/>
</dbReference>
<dbReference type="OrthoDB" id="69641at2759"/>
<organism evidence="3 4">
    <name type="scientific">Dimorphilus gyrociliatus</name>
    <dbReference type="NCBI Taxonomy" id="2664684"/>
    <lineage>
        <taxon>Eukaryota</taxon>
        <taxon>Metazoa</taxon>
        <taxon>Spiralia</taxon>
        <taxon>Lophotrochozoa</taxon>
        <taxon>Annelida</taxon>
        <taxon>Polychaeta</taxon>
        <taxon>Polychaeta incertae sedis</taxon>
        <taxon>Dinophilidae</taxon>
        <taxon>Dimorphilus</taxon>
    </lineage>
</organism>
<dbReference type="PANTHER" id="PTHR16301:SF25">
    <property type="entry name" value="PROTEIN IMPACT"/>
    <property type="match status" value="1"/>
</dbReference>
<dbReference type="EMBL" id="CAJFCJ010000007">
    <property type="protein sequence ID" value="CAD5117633.1"/>
    <property type="molecule type" value="Genomic_DNA"/>
</dbReference>
<dbReference type="InterPro" id="IPR023582">
    <property type="entry name" value="Impact"/>
</dbReference>
<keyword evidence="4" id="KW-1185">Reference proteome</keyword>
<dbReference type="Gene3D" id="3.30.230.30">
    <property type="entry name" value="Impact, N-terminal domain"/>
    <property type="match status" value="1"/>
</dbReference>
<dbReference type="Gene3D" id="3.10.110.10">
    <property type="entry name" value="Ubiquitin Conjugating Enzyme"/>
    <property type="match status" value="1"/>
</dbReference>
<dbReference type="PANTHER" id="PTHR16301">
    <property type="entry name" value="IMPACT-RELATED"/>
    <property type="match status" value="1"/>
</dbReference>
<feature type="domain" description="Impact N-terminal" evidence="2">
    <location>
        <begin position="122"/>
        <end position="225"/>
    </location>
</feature>
<accession>A0A7I8VPH3</accession>
<evidence type="ECO:0000313" key="4">
    <source>
        <dbReference type="Proteomes" id="UP000549394"/>
    </source>
</evidence>
<gene>
    <name evidence="3" type="ORF">DGYR_LOCUS6143</name>
</gene>
<dbReference type="PROSITE" id="PS00910">
    <property type="entry name" value="UPF0029"/>
    <property type="match status" value="1"/>
</dbReference>
<proteinExistence type="inferred from homology"/>
<evidence type="ECO:0000256" key="1">
    <source>
        <dbReference type="ARBA" id="ARBA00007665"/>
    </source>
</evidence>
<comment type="similarity">
    <text evidence="1">Belongs to the IMPACT family.</text>
</comment>
<dbReference type="Pfam" id="PF01205">
    <property type="entry name" value="Impact_N"/>
    <property type="match status" value="1"/>
</dbReference>
<name>A0A7I8VPH3_9ANNE</name>
<protein>
    <submittedName>
        <fullName evidence="3">DgyrCDS6387</fullName>
    </submittedName>
</protein>
<sequence>MYEDEWRVEDEINRRFSLQLSDIGGQQDQSVTLYVNLPEEYPSSCPPTYEISKNKGDCILYLWIDKVKSFFEELQQNDLMSLKIDDSIKNDDLQTVAKNDLDCEKNIQPCPEIFHGEPFTERKSTFQAHIAEIRDVHQVSLVVQTLRQNKKIDNATHNMFAYRLRRDDGVLVSDCDDDGETHAGSRLLHLLEVMKVVNLIVIVTRWYGGIHLGPDRFKHINNAARFLLESLGFDKSKVEKFCKTTTQKKR</sequence>
<reference evidence="3 4" key="1">
    <citation type="submission" date="2020-08" db="EMBL/GenBank/DDBJ databases">
        <authorList>
            <person name="Hejnol A."/>
        </authorList>
    </citation>
    <scope>NUCLEOTIDE SEQUENCE [LARGE SCALE GENOMIC DNA]</scope>
</reference>
<dbReference type="SUPFAM" id="SSF54495">
    <property type="entry name" value="UBC-like"/>
    <property type="match status" value="1"/>
</dbReference>
<dbReference type="GO" id="GO:0006446">
    <property type="term" value="P:regulation of translational initiation"/>
    <property type="evidence" value="ECO:0007669"/>
    <property type="project" value="TreeGrafter"/>
</dbReference>
<evidence type="ECO:0000313" key="3">
    <source>
        <dbReference type="EMBL" id="CAD5117633.1"/>
    </source>
</evidence>
<dbReference type="SUPFAM" id="SSF54211">
    <property type="entry name" value="Ribosomal protein S5 domain 2-like"/>
    <property type="match status" value="1"/>
</dbReference>
<dbReference type="InterPro" id="IPR020568">
    <property type="entry name" value="Ribosomal_Su5_D2-typ_SF"/>
</dbReference>
<evidence type="ECO:0000259" key="2">
    <source>
        <dbReference type="Pfam" id="PF01205"/>
    </source>
</evidence>